<dbReference type="InterPro" id="IPR013106">
    <property type="entry name" value="Ig_V-set"/>
</dbReference>
<evidence type="ECO:0000256" key="8">
    <source>
        <dbReference type="ARBA" id="ARBA00022989"/>
    </source>
</evidence>
<keyword evidence="6" id="KW-0677">Repeat</keyword>
<feature type="domain" description="Immunoglobulin V-set" evidence="18">
    <location>
        <begin position="29"/>
        <end position="121"/>
    </location>
</feature>
<keyword evidence="12" id="KW-0393">Immunoglobulin domain</keyword>
<feature type="signal peptide" evidence="16">
    <location>
        <begin position="1"/>
        <end position="24"/>
    </location>
</feature>
<keyword evidence="3" id="KW-1003">Cell membrane</keyword>
<evidence type="ECO:0000256" key="2">
    <source>
        <dbReference type="ARBA" id="ARBA00021368"/>
    </source>
</evidence>
<dbReference type="PRINTS" id="PR01870">
    <property type="entry name" value="CD2ANTIGEN"/>
</dbReference>
<dbReference type="PANTHER" id="PTHR12080">
    <property type="entry name" value="SIGNALING LYMPHOCYTIC ACTIVATION MOLECULE"/>
    <property type="match status" value="1"/>
</dbReference>
<reference evidence="19" key="2">
    <citation type="submission" date="2025-08" db="UniProtKB">
        <authorList>
            <consortium name="Ensembl"/>
        </authorList>
    </citation>
    <scope>IDENTIFICATION</scope>
    <source>
        <strain evidence="19">Thoroughbred</strain>
    </source>
</reference>
<protein>
    <recommendedName>
        <fullName evidence="2">T-cell surface antigen CD2</fullName>
    </recommendedName>
</protein>
<evidence type="ECO:0000256" key="3">
    <source>
        <dbReference type="ARBA" id="ARBA00022475"/>
    </source>
</evidence>
<dbReference type="Ensembl" id="ENSECAT00000020758.4">
    <property type="protein sequence ID" value="ENSECAP00000017053.2"/>
    <property type="gene ID" value="ENSECAG00000019437.4"/>
</dbReference>
<gene>
    <name evidence="19" type="primary">CD2</name>
</gene>
<proteinExistence type="predicted"/>
<dbReference type="GO" id="GO:0009897">
    <property type="term" value="C:external side of plasma membrane"/>
    <property type="evidence" value="ECO:0007669"/>
    <property type="project" value="Ensembl"/>
</dbReference>
<comment type="subunit">
    <text evidence="13">Interacts with CD48. Interacts with CD58 (LFA-3). Interacts with CD2AP. Interacts with PSTPIP1. Interacts with FCGR3A; this interaction modulates NK cell activation and cytotoxicity.</text>
</comment>
<feature type="transmembrane region" description="Helical" evidence="15">
    <location>
        <begin position="206"/>
        <end position="230"/>
    </location>
</feature>
<dbReference type="Pfam" id="PF07686">
    <property type="entry name" value="V-set"/>
    <property type="match status" value="1"/>
</dbReference>
<dbReference type="GO" id="GO:0032760">
    <property type="term" value="P:positive regulation of tumor necrosis factor production"/>
    <property type="evidence" value="ECO:0007669"/>
    <property type="project" value="Ensembl"/>
</dbReference>
<evidence type="ECO:0000259" key="18">
    <source>
        <dbReference type="Pfam" id="PF07686"/>
    </source>
</evidence>
<keyword evidence="7" id="KW-0130">Cell adhesion</keyword>
<keyword evidence="10" id="KW-1015">Disulfide bond</keyword>
<dbReference type="GO" id="GO:0005102">
    <property type="term" value="F:signaling receptor binding"/>
    <property type="evidence" value="ECO:0007669"/>
    <property type="project" value="Ensembl"/>
</dbReference>
<feature type="chain" id="PRO_5040786427" description="T-cell surface antigen CD2" evidence="16">
    <location>
        <begin position="25"/>
        <end position="357"/>
    </location>
</feature>
<evidence type="ECO:0000256" key="14">
    <source>
        <dbReference type="SAM" id="MobiDB-lite"/>
    </source>
</evidence>
<dbReference type="GO" id="GO:0034113">
    <property type="term" value="P:heterotypic cell-cell adhesion"/>
    <property type="evidence" value="ECO:0007669"/>
    <property type="project" value="Ensembl"/>
</dbReference>
<evidence type="ECO:0000256" key="5">
    <source>
        <dbReference type="ARBA" id="ARBA00022729"/>
    </source>
</evidence>
<keyword evidence="5 16" id="KW-0732">Signal</keyword>
<keyword evidence="8 15" id="KW-1133">Transmembrane helix</keyword>
<keyword evidence="9 15" id="KW-0472">Membrane</keyword>
<keyword evidence="20" id="KW-1185">Reference proteome</keyword>
<evidence type="ECO:0000313" key="19">
    <source>
        <dbReference type="Ensembl" id="ENSECAP00000017053.2"/>
    </source>
</evidence>
<evidence type="ECO:0000313" key="20">
    <source>
        <dbReference type="Proteomes" id="UP000002281"/>
    </source>
</evidence>
<dbReference type="InterPro" id="IPR015631">
    <property type="entry name" value="CD2/SLAM_rcpt"/>
</dbReference>
<comment type="subcellular location">
    <subcellularLocation>
        <location evidence="1">Cell membrane</location>
        <topology evidence="1">Single-pass type I membrane protein</topology>
    </subcellularLocation>
</comment>
<dbReference type="GO" id="GO:0030101">
    <property type="term" value="P:natural killer cell activation"/>
    <property type="evidence" value="ECO:0007669"/>
    <property type="project" value="Ensembl"/>
</dbReference>
<evidence type="ECO:0000256" key="7">
    <source>
        <dbReference type="ARBA" id="ARBA00022889"/>
    </source>
</evidence>
<dbReference type="GO" id="GO:0005654">
    <property type="term" value="C:nucleoplasm"/>
    <property type="evidence" value="ECO:0007669"/>
    <property type="project" value="Ensembl"/>
</dbReference>
<feature type="domain" description="Immunoglobulin C2-set" evidence="17">
    <location>
        <begin position="130"/>
        <end position="201"/>
    </location>
</feature>
<evidence type="ECO:0000256" key="1">
    <source>
        <dbReference type="ARBA" id="ARBA00004251"/>
    </source>
</evidence>
<dbReference type="InterPro" id="IPR008424">
    <property type="entry name" value="Ig_C2-set"/>
</dbReference>
<reference evidence="19" key="3">
    <citation type="submission" date="2025-09" db="UniProtKB">
        <authorList>
            <consortium name="Ensembl"/>
        </authorList>
    </citation>
    <scope>IDENTIFICATION</scope>
    <source>
        <strain evidence="19">Thoroughbred</strain>
    </source>
</reference>
<keyword evidence="11" id="KW-0325">Glycoprotein</keyword>
<evidence type="ECO:0000256" key="6">
    <source>
        <dbReference type="ARBA" id="ARBA00022737"/>
    </source>
</evidence>
<dbReference type="GO" id="GO:0032729">
    <property type="term" value="P:positive regulation of type II interferon production"/>
    <property type="evidence" value="ECO:0007669"/>
    <property type="project" value="Ensembl"/>
</dbReference>
<evidence type="ECO:0000256" key="15">
    <source>
        <dbReference type="SAM" id="Phobius"/>
    </source>
</evidence>
<dbReference type="SUPFAM" id="SSF48726">
    <property type="entry name" value="Immunoglobulin"/>
    <property type="match status" value="2"/>
</dbReference>
<accession>A0A9R8NE84</accession>
<evidence type="ECO:0000256" key="11">
    <source>
        <dbReference type="ARBA" id="ARBA00023180"/>
    </source>
</evidence>
<dbReference type="GO" id="GO:0032757">
    <property type="term" value="P:positive regulation of interleukin-8 production"/>
    <property type="evidence" value="ECO:0007669"/>
    <property type="project" value="Ensembl"/>
</dbReference>
<evidence type="ECO:0000259" key="17">
    <source>
        <dbReference type="Pfam" id="PF05790"/>
    </source>
</evidence>
<dbReference type="GO" id="GO:0005794">
    <property type="term" value="C:Golgi apparatus"/>
    <property type="evidence" value="ECO:0007669"/>
    <property type="project" value="Ensembl"/>
</dbReference>
<dbReference type="InterPro" id="IPR013783">
    <property type="entry name" value="Ig-like_fold"/>
</dbReference>
<keyword evidence="4 15" id="KW-0812">Transmembrane</keyword>
<evidence type="ECO:0000256" key="16">
    <source>
        <dbReference type="SAM" id="SignalP"/>
    </source>
</evidence>
<dbReference type="Pfam" id="PF05790">
    <property type="entry name" value="C2-set"/>
    <property type="match status" value="1"/>
</dbReference>
<dbReference type="GO" id="GO:0042267">
    <property type="term" value="P:natural killer cell mediated cytotoxicity"/>
    <property type="evidence" value="ECO:0007669"/>
    <property type="project" value="Ensembl"/>
</dbReference>
<evidence type="ECO:0000256" key="12">
    <source>
        <dbReference type="ARBA" id="ARBA00023319"/>
    </source>
</evidence>
<dbReference type="Proteomes" id="UP000002281">
    <property type="component" value="Chromosome 5"/>
</dbReference>
<feature type="region of interest" description="Disordered" evidence="14">
    <location>
        <begin position="261"/>
        <end position="357"/>
    </location>
</feature>
<dbReference type="GeneTree" id="ENSGT01030000234540"/>
<feature type="compositionally biased region" description="Pro residues" evidence="14">
    <location>
        <begin position="338"/>
        <end position="350"/>
    </location>
</feature>
<dbReference type="Gene3D" id="2.60.40.10">
    <property type="entry name" value="Immunoglobulins"/>
    <property type="match status" value="2"/>
</dbReference>
<sequence>MNLACKLLASFLLIFFFSSKGAVSKKNITILGALERDINLDIPAFQMSEHVEDIQWSKGKTKIAKFKNGSMTFQKDKTYEVLKNGTLKIKHLERIHEGTYKVDAYDSDGKNVLEETFHLSLLEMVSKPNISWSCTNTTLTCEVTKGTDFELKLYLNGRMIQKSPRKVIVYKRASNQIASFKCTANNTVSEESSSVVIRCTEKGLDIYLISGICGGGIILFVFLALLIFYISKRKKQNSRRNDELSRAFVVTDEELEIRAHKVISEERGRKPHQIPGSTPLNPAASQPPPPPSHRPQAPGHRPQVPGHRPLPPGHRVQHQQQKRPAPTPGTQAHQQKGPPLPRPRVQPKPPRGATENS</sequence>
<evidence type="ECO:0000256" key="4">
    <source>
        <dbReference type="ARBA" id="ARBA00022692"/>
    </source>
</evidence>
<evidence type="ECO:0000256" key="9">
    <source>
        <dbReference type="ARBA" id="ARBA00023136"/>
    </source>
</evidence>
<dbReference type="AlphaFoldDB" id="A0A9R8NE84"/>
<evidence type="ECO:0000256" key="10">
    <source>
        <dbReference type="ARBA" id="ARBA00023157"/>
    </source>
</evidence>
<name>A0A9R8NE84_HORSE</name>
<dbReference type="PANTHER" id="PTHR12080:SF54">
    <property type="entry name" value="T-CELL SURFACE ANTIGEN CD2"/>
    <property type="match status" value="1"/>
</dbReference>
<dbReference type="InterPro" id="IPR015632">
    <property type="entry name" value="CD2"/>
</dbReference>
<organism evidence="19 20">
    <name type="scientific">Equus caballus</name>
    <name type="common">Horse</name>
    <dbReference type="NCBI Taxonomy" id="9796"/>
    <lineage>
        <taxon>Eukaryota</taxon>
        <taxon>Metazoa</taxon>
        <taxon>Chordata</taxon>
        <taxon>Craniata</taxon>
        <taxon>Vertebrata</taxon>
        <taxon>Euteleostomi</taxon>
        <taxon>Mammalia</taxon>
        <taxon>Eutheria</taxon>
        <taxon>Laurasiatheria</taxon>
        <taxon>Perissodactyla</taxon>
        <taxon>Equidae</taxon>
        <taxon>Equus</taxon>
    </lineage>
</organism>
<evidence type="ECO:0000256" key="13">
    <source>
        <dbReference type="ARBA" id="ARBA00046549"/>
    </source>
</evidence>
<dbReference type="InterPro" id="IPR036179">
    <property type="entry name" value="Ig-like_dom_sf"/>
</dbReference>
<reference evidence="19 20" key="1">
    <citation type="journal article" date="2009" name="Science">
        <title>Genome sequence, comparative analysis, and population genetics of the domestic horse.</title>
        <authorList>
            <consortium name="Broad Institute Genome Sequencing Platform"/>
            <consortium name="Broad Institute Whole Genome Assembly Team"/>
            <person name="Wade C.M."/>
            <person name="Giulotto E."/>
            <person name="Sigurdsson S."/>
            <person name="Zoli M."/>
            <person name="Gnerre S."/>
            <person name="Imsland F."/>
            <person name="Lear T.L."/>
            <person name="Adelson D.L."/>
            <person name="Bailey E."/>
            <person name="Bellone R.R."/>
            <person name="Bloecker H."/>
            <person name="Distl O."/>
            <person name="Edgar R.C."/>
            <person name="Garber M."/>
            <person name="Leeb T."/>
            <person name="Mauceli E."/>
            <person name="MacLeod J.N."/>
            <person name="Penedo M.C.T."/>
            <person name="Raison J.M."/>
            <person name="Sharpe T."/>
            <person name="Vogel J."/>
            <person name="Andersson L."/>
            <person name="Antczak D.F."/>
            <person name="Biagi T."/>
            <person name="Binns M.M."/>
            <person name="Chowdhary B.P."/>
            <person name="Coleman S.J."/>
            <person name="Della Valle G."/>
            <person name="Fryc S."/>
            <person name="Guerin G."/>
            <person name="Hasegawa T."/>
            <person name="Hill E.W."/>
            <person name="Jurka J."/>
            <person name="Kiialainen A."/>
            <person name="Lindgren G."/>
            <person name="Liu J."/>
            <person name="Magnani E."/>
            <person name="Mickelson J.R."/>
            <person name="Murray J."/>
            <person name="Nergadze S.G."/>
            <person name="Onofrio R."/>
            <person name="Pedroni S."/>
            <person name="Piras M.F."/>
            <person name="Raudsepp T."/>
            <person name="Rocchi M."/>
            <person name="Roeed K.H."/>
            <person name="Ryder O.A."/>
            <person name="Searle S."/>
            <person name="Skow L."/>
            <person name="Swinburne J.E."/>
            <person name="Syvaenen A.C."/>
            <person name="Tozaki T."/>
            <person name="Valberg S.J."/>
            <person name="Vaudin M."/>
            <person name="White J.R."/>
            <person name="Zody M.C."/>
            <person name="Lander E.S."/>
            <person name="Lindblad-Toh K."/>
        </authorList>
    </citation>
    <scope>NUCLEOTIDE SEQUENCE [LARGE SCALE GENOMIC DNA]</scope>
    <source>
        <strain evidence="19 20">Thoroughbred</strain>
    </source>
</reference>